<dbReference type="InterPro" id="IPR029016">
    <property type="entry name" value="GAF-like_dom_sf"/>
</dbReference>
<dbReference type="SMART" id="SM00065">
    <property type="entry name" value="GAF"/>
    <property type="match status" value="1"/>
</dbReference>
<dbReference type="Gene3D" id="3.30.450.40">
    <property type="match status" value="1"/>
</dbReference>
<dbReference type="Proteomes" id="UP000190827">
    <property type="component" value="Unassembled WGS sequence"/>
</dbReference>
<dbReference type="SMART" id="SM01012">
    <property type="entry name" value="ANTAR"/>
    <property type="match status" value="1"/>
</dbReference>
<dbReference type="Pfam" id="PF13185">
    <property type="entry name" value="GAF_2"/>
    <property type="match status" value="1"/>
</dbReference>
<evidence type="ECO:0000256" key="2">
    <source>
        <dbReference type="ARBA" id="ARBA00023163"/>
    </source>
</evidence>
<evidence type="ECO:0000259" key="3">
    <source>
        <dbReference type="PROSITE" id="PS50921"/>
    </source>
</evidence>
<sequence length="243" mass="26107">MSGDDSGTGLGHNTELLEVFATLADTLIDDYDVVDLLQTLVDASVDLLDVDASGILLADQHGDLDLIASTSESSRLVELIQLSADEGPCIESFRGGIAVAVPDIAAVAAQWPRFAEAAAEAGFTSVYAVPLRLRRTTIGTLNLFRTAGEDLDELETRAAQAMADVATIGILHERTLRASDAARDQLERALQSRVIIEQAKGVVAYTASISVEDAFERLRKHARGARRPLVDVARDVVELRLEL</sequence>
<keyword evidence="5" id="KW-1185">Reference proteome</keyword>
<comment type="caution">
    <text evidence="4">The sequence shown here is derived from an EMBL/GenBank/DDBJ whole genome shotgun (WGS) entry which is preliminary data.</text>
</comment>
<dbReference type="SUPFAM" id="SSF55781">
    <property type="entry name" value="GAF domain-like"/>
    <property type="match status" value="1"/>
</dbReference>
<keyword evidence="1" id="KW-0805">Transcription regulation</keyword>
<dbReference type="PROSITE" id="PS50921">
    <property type="entry name" value="ANTAR"/>
    <property type="match status" value="1"/>
</dbReference>
<name>A0ABY1LHU9_9MICO</name>
<organism evidence="4 5">
    <name type="scientific">Plantibacter cousiniae</name>
    <name type="common">nom. nud.</name>
    <dbReference type="NCBI Taxonomy" id="199709"/>
    <lineage>
        <taxon>Bacteria</taxon>
        <taxon>Bacillati</taxon>
        <taxon>Actinomycetota</taxon>
        <taxon>Actinomycetes</taxon>
        <taxon>Micrococcales</taxon>
        <taxon>Microbacteriaceae</taxon>
        <taxon>Plantibacter</taxon>
    </lineage>
</organism>
<protein>
    <submittedName>
        <fullName evidence="4">GAF domain-containing protein</fullName>
    </submittedName>
</protein>
<evidence type="ECO:0000313" key="5">
    <source>
        <dbReference type="Proteomes" id="UP000190827"/>
    </source>
</evidence>
<dbReference type="Pfam" id="PF03861">
    <property type="entry name" value="ANTAR"/>
    <property type="match status" value="1"/>
</dbReference>
<accession>A0ABY1LHU9</accession>
<dbReference type="PIRSF" id="PIRSF036625">
    <property type="entry name" value="GAF_ANTAR"/>
    <property type="match status" value="1"/>
</dbReference>
<dbReference type="Gene3D" id="1.10.10.10">
    <property type="entry name" value="Winged helix-like DNA-binding domain superfamily/Winged helix DNA-binding domain"/>
    <property type="match status" value="1"/>
</dbReference>
<keyword evidence="2" id="KW-0804">Transcription</keyword>
<dbReference type="InterPro" id="IPR036388">
    <property type="entry name" value="WH-like_DNA-bd_sf"/>
</dbReference>
<feature type="domain" description="ANTAR" evidence="3">
    <location>
        <begin position="176"/>
        <end position="237"/>
    </location>
</feature>
<evidence type="ECO:0000256" key="1">
    <source>
        <dbReference type="ARBA" id="ARBA00023015"/>
    </source>
</evidence>
<dbReference type="InterPro" id="IPR005561">
    <property type="entry name" value="ANTAR"/>
</dbReference>
<dbReference type="InterPro" id="IPR012074">
    <property type="entry name" value="GAF_ANTAR"/>
</dbReference>
<dbReference type="RefSeq" id="WP_079704835.1">
    <property type="nucleotide sequence ID" value="NZ_FUZO01000001.1"/>
</dbReference>
<reference evidence="4 5" key="1">
    <citation type="submission" date="2017-02" db="EMBL/GenBank/DDBJ databases">
        <authorList>
            <person name="Varghese N."/>
            <person name="Submissions S."/>
        </authorList>
    </citation>
    <scope>NUCLEOTIDE SEQUENCE [LARGE SCALE GENOMIC DNA]</scope>
    <source>
        <strain evidence="4 5">VKM Ac-1787</strain>
    </source>
</reference>
<gene>
    <name evidence="4" type="ORF">SAMN06295973_0825</name>
</gene>
<dbReference type="InterPro" id="IPR003018">
    <property type="entry name" value="GAF"/>
</dbReference>
<proteinExistence type="predicted"/>
<dbReference type="EMBL" id="FUZO01000001">
    <property type="protein sequence ID" value="SKC42570.1"/>
    <property type="molecule type" value="Genomic_DNA"/>
</dbReference>
<evidence type="ECO:0000313" key="4">
    <source>
        <dbReference type="EMBL" id="SKC42570.1"/>
    </source>
</evidence>